<evidence type="ECO:0000313" key="4">
    <source>
        <dbReference type="Proteomes" id="UP000094053"/>
    </source>
</evidence>
<dbReference type="Proteomes" id="UP000094053">
    <property type="component" value="Unassembled WGS sequence"/>
</dbReference>
<feature type="signal peptide" evidence="1">
    <location>
        <begin position="1"/>
        <end position="25"/>
    </location>
</feature>
<comment type="caution">
    <text evidence="3">The sequence shown here is derived from an EMBL/GenBank/DDBJ whole genome shotgun (WGS) entry which is preliminary data.</text>
</comment>
<dbReference type="AlphaFoldDB" id="A0A1E3RM59"/>
<keyword evidence="4" id="KW-1185">Reference proteome</keyword>
<dbReference type="RefSeq" id="WP_069413356.1">
    <property type="nucleotide sequence ID" value="NZ_JACKUL010000026.1"/>
</dbReference>
<evidence type="ECO:0000259" key="2">
    <source>
        <dbReference type="Pfam" id="PF05305"/>
    </source>
</evidence>
<evidence type="ECO:0000256" key="1">
    <source>
        <dbReference type="SAM" id="SignalP"/>
    </source>
</evidence>
<keyword evidence="1" id="KW-0732">Signal</keyword>
<dbReference type="Pfam" id="PF05305">
    <property type="entry name" value="DUF732"/>
    <property type="match status" value="1"/>
</dbReference>
<dbReference type="STRING" id="1776.BHQ18_09360"/>
<feature type="chain" id="PRO_5009135046" description="DUF732 domain-containing protein" evidence="1">
    <location>
        <begin position="26"/>
        <end position="113"/>
    </location>
</feature>
<protein>
    <recommendedName>
        <fullName evidence="2">DUF732 domain-containing protein</fullName>
    </recommendedName>
</protein>
<gene>
    <name evidence="3" type="ORF">BHQ18_09360</name>
</gene>
<dbReference type="EMBL" id="MIHA01000005">
    <property type="protein sequence ID" value="ODQ90966.1"/>
    <property type="molecule type" value="Genomic_DNA"/>
</dbReference>
<accession>A0A1E3RM59</accession>
<sequence>MRGRGVIAGALAVCGAVALAGPAAADEYDFISQLDGMGVYYSSMLDMIDIGKELCHELRFGVPPPAVLGKLNNSGFAPAESAIVLLSAVNTMCLDAKPAVVEWAREIGYAQPL</sequence>
<organism evidence="3 4">
    <name type="scientific">Mycolicibacterium flavescens</name>
    <name type="common">Mycobacterium flavescens</name>
    <dbReference type="NCBI Taxonomy" id="1776"/>
    <lineage>
        <taxon>Bacteria</taxon>
        <taxon>Bacillati</taxon>
        <taxon>Actinomycetota</taxon>
        <taxon>Actinomycetes</taxon>
        <taxon>Mycobacteriales</taxon>
        <taxon>Mycobacteriaceae</taxon>
        <taxon>Mycolicibacterium</taxon>
    </lineage>
</organism>
<evidence type="ECO:0000313" key="3">
    <source>
        <dbReference type="EMBL" id="ODQ90966.1"/>
    </source>
</evidence>
<feature type="domain" description="DUF732" evidence="2">
    <location>
        <begin position="27"/>
        <end position="93"/>
    </location>
</feature>
<name>A0A1E3RM59_MYCFV</name>
<dbReference type="OrthoDB" id="4746133at2"/>
<dbReference type="InterPro" id="IPR007969">
    <property type="entry name" value="DUF732"/>
</dbReference>
<proteinExistence type="predicted"/>
<reference evidence="4" key="1">
    <citation type="submission" date="2016-09" db="EMBL/GenBank/DDBJ databases">
        <authorList>
            <person name="Greninger A.L."/>
            <person name="Jerome K.R."/>
            <person name="Mcnair B."/>
            <person name="Wallis C."/>
            <person name="Fang F."/>
        </authorList>
    </citation>
    <scope>NUCLEOTIDE SEQUENCE [LARGE SCALE GENOMIC DNA]</scope>
    <source>
        <strain evidence="4">M6</strain>
    </source>
</reference>